<keyword evidence="3" id="KW-1185">Reference proteome</keyword>
<feature type="region of interest" description="Disordered" evidence="1">
    <location>
        <begin position="269"/>
        <end position="297"/>
    </location>
</feature>
<reference evidence="2" key="1">
    <citation type="journal article" date="2022" name="Viruses">
        <title>Virome of Three Termite Species from Southern Vietnam.</title>
        <authorList>
            <person name="Litov A.G."/>
            <person name="Zueva A.I."/>
            <person name="Tiunov A.V."/>
            <person name="Van Thinh N."/>
            <person name="Belyaeva N.V."/>
            <person name="Karganova G.G."/>
        </authorList>
    </citation>
    <scope>NUCLEOTIDE SEQUENCE</scope>
    <source>
        <strain evidence="2">Lispi</strain>
    </source>
</reference>
<feature type="region of interest" description="Disordered" evidence="1">
    <location>
        <begin position="1"/>
        <end position="20"/>
    </location>
</feature>
<name>A0AAE9NHW8_9MONO</name>
<organism evidence="2 3">
    <name type="scientific">Cat Tien Hospitalitermes Lispi-like virus</name>
    <dbReference type="NCBI Taxonomy" id="2952743"/>
    <lineage>
        <taxon>Viruses</taxon>
        <taxon>Riboviria</taxon>
        <taxon>Orthornavirae</taxon>
        <taxon>Negarnaviricota</taxon>
        <taxon>Haploviricotina</taxon>
        <taxon>Monjiviricetes</taxon>
        <taxon>Mononegavirales</taxon>
        <taxon>Lispiviridae</taxon>
        <taxon>Copasivirus</taxon>
        <taxon>Copasivirus cattienense</taxon>
    </lineage>
</organism>
<dbReference type="EMBL" id="ON082763">
    <property type="protein sequence ID" value="UUW06595.1"/>
    <property type="molecule type" value="Genomic_RNA"/>
</dbReference>
<accession>A0AAE9NHW8</accession>
<feature type="region of interest" description="Disordered" evidence="1">
    <location>
        <begin position="195"/>
        <end position="214"/>
    </location>
</feature>
<protein>
    <submittedName>
        <fullName evidence="2">VP4</fullName>
    </submittedName>
</protein>
<feature type="compositionally biased region" description="Basic residues" evidence="1">
    <location>
        <begin position="1"/>
        <end position="11"/>
    </location>
</feature>
<proteinExistence type="predicted"/>
<feature type="compositionally biased region" description="Pro residues" evidence="1">
    <location>
        <begin position="200"/>
        <end position="210"/>
    </location>
</feature>
<evidence type="ECO:0000313" key="3">
    <source>
        <dbReference type="Proteomes" id="UP001258872"/>
    </source>
</evidence>
<dbReference type="Proteomes" id="UP001258872">
    <property type="component" value="Segment"/>
</dbReference>
<evidence type="ECO:0000256" key="1">
    <source>
        <dbReference type="SAM" id="MobiDB-lite"/>
    </source>
</evidence>
<evidence type="ECO:0000313" key="2">
    <source>
        <dbReference type="EMBL" id="UUW06595.1"/>
    </source>
</evidence>
<sequence length="539" mass="59254">MEKLQLLRKRSQSTPSNNKTVPEVQHIDLLDLHTIYQFDKSGENLNALYYLDAENNLKLSALGSAYSEAQPSRDQSKYLSKVDEIKVDRRTVIRPSDLLHRGASFLPSLASIVAYPISESASEPSDPQVKSQILKSGLEAIFQERAEAMADAHDDLAKSLGDISLASDDEAAAEQPQDSADDDVIATQVDLNSTFLESPPRQPAPFPLSPVTPSNQSLRQLYADDDGEKDPKKIPTTEEAKIVSFGLQSESIPAPPPLAIPTGTIKKTARVTKQSGSKKDKPIIPAKGRKPLPSDDKKVVATEQTSELAPKTILESLNFLGTVLSDLITSIENNTTAVNTLVNKISSFETKLDKTTDSITITEGLIANIDSWIKNRSLDQVKIVTEQQKLVPKVVTPLATATSTTPIPPTTEELEAQSKYGTFYDEHLKKGNMRTLTRELFVEISLMGGIRQYFKKVYPQEKQIEGHLDIIESGSGTMLNYQAIDRTLSRLTSKAHKESYLEQPASRAIYGGMYPPSRLSLGVVQETSSEPLSLSDYLQ</sequence>